<dbReference type="Proteomes" id="UP001165986">
    <property type="component" value="Unassembled WGS sequence"/>
</dbReference>
<organism evidence="5 6">
    <name type="scientific">Komarekiella delphini-convector SJRDD-AB1</name>
    <dbReference type="NCBI Taxonomy" id="2593771"/>
    <lineage>
        <taxon>Bacteria</taxon>
        <taxon>Bacillati</taxon>
        <taxon>Cyanobacteriota</taxon>
        <taxon>Cyanophyceae</taxon>
        <taxon>Nostocales</taxon>
        <taxon>Nostocaceae</taxon>
        <taxon>Komarekiella</taxon>
        <taxon>Komarekiella delphini-convector</taxon>
    </lineage>
</organism>
<feature type="transmembrane region" description="Helical" evidence="3">
    <location>
        <begin position="510"/>
        <end position="530"/>
    </location>
</feature>
<name>A0AA40SXP0_9NOST</name>
<feature type="compositionally biased region" description="Polar residues" evidence="2">
    <location>
        <begin position="424"/>
        <end position="450"/>
    </location>
</feature>
<dbReference type="Gene3D" id="3.40.190.10">
    <property type="entry name" value="Periplasmic binding protein-like II"/>
    <property type="match status" value="2"/>
</dbReference>
<feature type="transmembrane region" description="Helical" evidence="3">
    <location>
        <begin position="367"/>
        <end position="387"/>
    </location>
</feature>
<evidence type="ECO:0000313" key="5">
    <source>
        <dbReference type="EMBL" id="MBD6617194.1"/>
    </source>
</evidence>
<evidence type="ECO:0000256" key="2">
    <source>
        <dbReference type="SAM" id="MobiDB-lite"/>
    </source>
</evidence>
<feature type="compositionally biased region" description="Polar residues" evidence="2">
    <location>
        <begin position="699"/>
        <end position="710"/>
    </location>
</feature>
<evidence type="ECO:0000259" key="4">
    <source>
        <dbReference type="Pfam" id="PF12849"/>
    </source>
</evidence>
<feature type="region of interest" description="Disordered" evidence="2">
    <location>
        <begin position="675"/>
        <end position="711"/>
    </location>
</feature>
<dbReference type="PANTHER" id="PTHR30570">
    <property type="entry name" value="PERIPLASMIC PHOSPHATE BINDING COMPONENT OF PHOSPHATE ABC TRANSPORTER"/>
    <property type="match status" value="1"/>
</dbReference>
<keyword evidence="3" id="KW-0812">Transmembrane</keyword>
<dbReference type="InterPro" id="IPR050811">
    <property type="entry name" value="Phosphate_ABC_transporter"/>
</dbReference>
<evidence type="ECO:0000256" key="1">
    <source>
        <dbReference type="ARBA" id="ARBA00022729"/>
    </source>
</evidence>
<feature type="compositionally biased region" description="Polar residues" evidence="2">
    <location>
        <begin position="675"/>
        <end position="690"/>
    </location>
</feature>
<accession>A0AA40SXP0</accession>
<feature type="region of interest" description="Disordered" evidence="2">
    <location>
        <begin position="469"/>
        <end position="501"/>
    </location>
</feature>
<keyword evidence="1" id="KW-0732">Signal</keyword>
<protein>
    <submittedName>
        <fullName evidence="5">DUF4912 domain-containing protein</fullName>
    </submittedName>
</protein>
<sequence length="1124" mass="121358">MWQQEKKDNSIVSLALWLALATTPVAATMLVSAPMLAQSAPDTPSFSLPQTVDNGTTVRIDGSNSLATINQSLKENFEKQFSGTKVEIAANGTDAALKALQDGNIDIAAIGRGLTPKEKAQGLEQIRLRREKVAIIVGAENPFKQSLTSRQFARIFRGRITDWSELGRSAGKIRVIDRPETSDTRENFRDYPAFKTAKFATGSNATQLAEDNTAEIIKQLGKDGISYVLANQVSKLEGVRVLKLHQTLPDDPKYPFSQPLVYVYKKNPSPGVASFLGFTLAPPGQQAIEQARTTEAEAIASSISQVVTQATPSTTDSPNAQATPAATVSPNANTPASEPFVTPAATPAGEAFVTPTNNPAVNRETPFWLLLPLFVTATGGLLLWWFLGRRLSSTREDNLPESPPNQAGEENIPTTTLNASVAPSVNGATSVDSTHPNFQSDSADSPSPRTSEAPERTSFSIYNQTPSELAEKQTQVTSNLAQSNNVSNHSESTASVASNGSEKNISNGGAALIGGVSLAAGAGAALWSAISGKETDETKVVNGYTEVTPPKSSEAWDIEAPAAVVNNLYPQLPNVPEEGTDDVELPAAEIPASILEPDSSKVSEVTSSLPDLPDVSELTFELEDYWDTEVTQDPTEDELQAEFDWLESITQDTSFAADTEANILSNITITGKDSETQANNKTVENSTSAELASLDSGEGETSSAEVTTSIPELPDLPEEILNVVADAAEPTAVPEEVSQAEPSTNKDITQTATTNFAGDAILAAGAGMGAWASVYGVEETPELNIQAPSNTTVDNAPVEEAFGLVDAEQESNIVLTPRTSKWAYVSWYVSDTKKEELRQQGGSQLVVRLYDVTDIDLSYQSPQLVQQYESEEATSDGLVAIPVSDRDYITEIGYITDDDRWLLIARSGIVRIFSPLHTDTTDENAPLISASASSLVNADEESSIILTPRTPKWAYVSWYVSDTKKEELRQQGSSQLIVRLYDVTDIDLSYQSPQLVQQYECEEVTRDRFVAIPVSDRDYMAEIGYATDDHRWLFIARSGIVRIFSRPHGDSWFVADAELIIHGATEPNTTVTLGGHNIKIKPDGTFHLRVPFSDGLIDYLMTVASDGEPTRTIHKKFSQETSNS</sequence>
<dbReference type="AlphaFoldDB" id="A0AA40SXP0"/>
<dbReference type="SUPFAM" id="SSF53850">
    <property type="entry name" value="Periplasmic binding protein-like II"/>
    <property type="match status" value="1"/>
</dbReference>
<keyword evidence="3" id="KW-1133">Transmembrane helix</keyword>
<dbReference type="InterPro" id="IPR032585">
    <property type="entry name" value="DUF4912"/>
</dbReference>
<dbReference type="RefSeq" id="WP_191758420.1">
    <property type="nucleotide sequence ID" value="NZ_VJXY01000015.1"/>
</dbReference>
<dbReference type="PANTHER" id="PTHR30570:SF1">
    <property type="entry name" value="PHOSPHATE-BINDING PROTEIN PSTS"/>
    <property type="match status" value="1"/>
</dbReference>
<dbReference type="EMBL" id="VJXY01000015">
    <property type="protein sequence ID" value="MBD6617194.1"/>
    <property type="molecule type" value="Genomic_DNA"/>
</dbReference>
<comment type="caution">
    <text evidence="5">The sequence shown here is derived from an EMBL/GenBank/DDBJ whole genome shotgun (WGS) entry which is preliminary data.</text>
</comment>
<feature type="domain" description="PBP" evidence="4">
    <location>
        <begin position="55"/>
        <end position="281"/>
    </location>
</feature>
<evidence type="ECO:0000256" key="3">
    <source>
        <dbReference type="SAM" id="Phobius"/>
    </source>
</evidence>
<dbReference type="Pfam" id="PF12849">
    <property type="entry name" value="PBP_like_2"/>
    <property type="match status" value="1"/>
</dbReference>
<proteinExistence type="predicted"/>
<reference evidence="5" key="1">
    <citation type="submission" date="2019-07" db="EMBL/GenBank/DDBJ databases">
        <title>Toxilogical consequences of a new and cryptic species of cyanobacteria (Komarekiella delphini-convector) recovered from the epidermis of a bottlenose dolphin and 1500 ft. in the air.</title>
        <authorList>
            <person name="Brown A.O."/>
            <person name="Dvorak P."/>
            <person name="Villanueva C.D."/>
            <person name="Foss A.J."/>
            <person name="Garvey A.D."/>
            <person name="Gibson Q.A."/>
            <person name="Johansen J.R."/>
            <person name="Casamatta D.A."/>
        </authorList>
    </citation>
    <scope>NUCLEOTIDE SEQUENCE</scope>
    <source>
        <strain evidence="5">SJRDD-AB1</strain>
    </source>
</reference>
<dbReference type="InterPro" id="IPR024370">
    <property type="entry name" value="PBP_domain"/>
</dbReference>
<gene>
    <name evidence="5" type="ORF">FNW02_15470</name>
</gene>
<evidence type="ECO:0000313" key="6">
    <source>
        <dbReference type="Proteomes" id="UP001165986"/>
    </source>
</evidence>
<keyword evidence="6" id="KW-1185">Reference proteome</keyword>
<keyword evidence="3" id="KW-0472">Membrane</keyword>
<feature type="region of interest" description="Disordered" evidence="2">
    <location>
        <begin position="424"/>
        <end position="457"/>
    </location>
</feature>
<dbReference type="Pfam" id="PF16258">
    <property type="entry name" value="DUF4912"/>
    <property type="match status" value="2"/>
</dbReference>
<feature type="region of interest" description="Disordered" evidence="2">
    <location>
        <begin position="307"/>
        <end position="334"/>
    </location>
</feature>